<comment type="caution">
    <text evidence="8">The sequence shown here is derived from an EMBL/GenBank/DDBJ whole genome shotgun (WGS) entry which is preliminary data.</text>
</comment>
<feature type="transmembrane region" description="Helical" evidence="6">
    <location>
        <begin position="353"/>
        <end position="376"/>
    </location>
</feature>
<dbReference type="PANTHER" id="PTHR23501">
    <property type="entry name" value="MAJOR FACILITATOR SUPERFAMILY"/>
    <property type="match status" value="1"/>
</dbReference>
<dbReference type="Proteomes" id="UP000469559">
    <property type="component" value="Unassembled WGS sequence"/>
</dbReference>
<evidence type="ECO:0000256" key="1">
    <source>
        <dbReference type="ARBA" id="ARBA00004141"/>
    </source>
</evidence>
<dbReference type="InterPro" id="IPR020846">
    <property type="entry name" value="MFS_dom"/>
</dbReference>
<feature type="compositionally biased region" description="Low complexity" evidence="5">
    <location>
        <begin position="13"/>
        <end position="25"/>
    </location>
</feature>
<keyword evidence="2 6" id="KW-0812">Transmembrane</keyword>
<evidence type="ECO:0000256" key="3">
    <source>
        <dbReference type="ARBA" id="ARBA00022989"/>
    </source>
</evidence>
<name>A0A8T9BBM5_9HELO</name>
<gene>
    <name evidence="8" type="primary">aflT_2</name>
    <name evidence="8" type="ORF">LARI1_G004461</name>
</gene>
<feature type="transmembrane region" description="Helical" evidence="6">
    <location>
        <begin position="116"/>
        <end position="136"/>
    </location>
</feature>
<keyword evidence="9" id="KW-1185">Reference proteome</keyword>
<sequence>MEANTKADTIQVTATPSTTTTTTTSPQPPEYGIIAPAEEEVQYPRTRNVIFIMLGLHLATFLVALDRTIIATAIPAITNDFDSLGDVGWYSSAYLLTNCSLVVVYGRIYSFSSPKLVYMACILLFEAGSAVCGAAPRSAVLIAGRAVAGTGSAGIFSGSIIIMVHTVPLHKRPMYMAMLGSMWGLASSVGPIMGGALTSRFSWRWCFYINLPIGAIAFLVVGFLVTVPVPNRDGPALSIYQKFARLDPLGIICFLPGIVCLLLALQLGGSTYAWSDARIIAALVVFAVLILCFVAVQIVKKDTALIPPRIITHRTIAAGAWFAFWLGASMLMLTFYLPIWFQAIQGVDALGSGIRMIPLVLTLNLSSITTGILMRFTGYSAPFMLLSSVLMALGTGLISTWTVHTPPAAWIGYQVLYGAGIGFGLEQPPLLAQTVLSKADIPVGASCIVFFQSLGGAIFTSVGQNVLSSHLAASLREMPELGLSPSDVSGVGATELRGLVEPRYLGALLRVYNGALVGVFRVAVGVACATFVGAAGVRWVSTKKGKRLSRQILVIEAPHTSQREKSEPEQNVNARRGTETV</sequence>
<comment type="subcellular location">
    <subcellularLocation>
        <location evidence="1">Membrane</location>
        <topology evidence="1">Multi-pass membrane protein</topology>
    </subcellularLocation>
</comment>
<evidence type="ECO:0000256" key="6">
    <source>
        <dbReference type="SAM" id="Phobius"/>
    </source>
</evidence>
<keyword evidence="3 6" id="KW-1133">Transmembrane helix</keyword>
<dbReference type="PANTHER" id="PTHR23501:SF201">
    <property type="entry name" value="MFS AFLATOXIN EFFLUX PUMP"/>
    <property type="match status" value="1"/>
</dbReference>
<feature type="transmembrane region" description="Helical" evidence="6">
    <location>
        <begin position="279"/>
        <end position="299"/>
    </location>
</feature>
<evidence type="ECO:0000259" key="7">
    <source>
        <dbReference type="PROSITE" id="PS50850"/>
    </source>
</evidence>
<dbReference type="OrthoDB" id="10021397at2759"/>
<dbReference type="EMBL" id="QGMF01000322">
    <property type="protein sequence ID" value="TVY16821.1"/>
    <property type="molecule type" value="Genomic_DNA"/>
</dbReference>
<dbReference type="InterPro" id="IPR036259">
    <property type="entry name" value="MFS_trans_sf"/>
</dbReference>
<evidence type="ECO:0000256" key="4">
    <source>
        <dbReference type="ARBA" id="ARBA00023136"/>
    </source>
</evidence>
<protein>
    <submittedName>
        <fullName evidence="8">Efflux pump aflT</fullName>
    </submittedName>
</protein>
<organism evidence="8 9">
    <name type="scientific">Lachnellula arida</name>
    <dbReference type="NCBI Taxonomy" id="1316785"/>
    <lineage>
        <taxon>Eukaryota</taxon>
        <taxon>Fungi</taxon>
        <taxon>Dikarya</taxon>
        <taxon>Ascomycota</taxon>
        <taxon>Pezizomycotina</taxon>
        <taxon>Leotiomycetes</taxon>
        <taxon>Helotiales</taxon>
        <taxon>Lachnaceae</taxon>
        <taxon>Lachnellula</taxon>
    </lineage>
</organism>
<reference evidence="8 9" key="1">
    <citation type="submission" date="2018-05" db="EMBL/GenBank/DDBJ databases">
        <title>Whole genome sequencing for identification of molecular markers to develop diagnostic detection tools for the regulated plant pathogen Lachnellula willkommii.</title>
        <authorList>
            <person name="Giroux E."/>
            <person name="Bilodeau G."/>
        </authorList>
    </citation>
    <scope>NUCLEOTIDE SEQUENCE [LARGE SCALE GENOMIC DNA]</scope>
    <source>
        <strain evidence="8 9">CBS 203.66</strain>
    </source>
</reference>
<dbReference type="GO" id="GO:0005886">
    <property type="term" value="C:plasma membrane"/>
    <property type="evidence" value="ECO:0007669"/>
    <property type="project" value="TreeGrafter"/>
</dbReference>
<evidence type="ECO:0000256" key="2">
    <source>
        <dbReference type="ARBA" id="ARBA00022692"/>
    </source>
</evidence>
<accession>A0A8T9BBM5</accession>
<dbReference type="PROSITE" id="PS50850">
    <property type="entry name" value="MFS"/>
    <property type="match status" value="1"/>
</dbReference>
<feature type="transmembrane region" description="Helical" evidence="6">
    <location>
        <begin position="89"/>
        <end position="109"/>
    </location>
</feature>
<evidence type="ECO:0000256" key="5">
    <source>
        <dbReference type="SAM" id="MobiDB-lite"/>
    </source>
</evidence>
<dbReference type="FunFam" id="1.20.1720.10:FF:000012">
    <property type="entry name" value="MFS toxin efflux pump (AflT)"/>
    <property type="match status" value="1"/>
</dbReference>
<dbReference type="GO" id="GO:0022857">
    <property type="term" value="F:transmembrane transporter activity"/>
    <property type="evidence" value="ECO:0007669"/>
    <property type="project" value="InterPro"/>
</dbReference>
<feature type="transmembrane region" description="Helical" evidence="6">
    <location>
        <begin position="209"/>
        <end position="229"/>
    </location>
</feature>
<feature type="region of interest" description="Disordered" evidence="5">
    <location>
        <begin position="559"/>
        <end position="581"/>
    </location>
</feature>
<feature type="transmembrane region" description="Helical" evidence="6">
    <location>
        <begin position="49"/>
        <end position="77"/>
    </location>
</feature>
<evidence type="ECO:0000313" key="8">
    <source>
        <dbReference type="EMBL" id="TVY16821.1"/>
    </source>
</evidence>
<feature type="compositionally biased region" description="Polar residues" evidence="5">
    <location>
        <begin position="1"/>
        <end position="12"/>
    </location>
</feature>
<feature type="transmembrane region" description="Helical" evidence="6">
    <location>
        <begin position="176"/>
        <end position="197"/>
    </location>
</feature>
<feature type="transmembrane region" description="Helical" evidence="6">
    <location>
        <begin position="518"/>
        <end position="540"/>
    </location>
</feature>
<proteinExistence type="predicted"/>
<evidence type="ECO:0000313" key="9">
    <source>
        <dbReference type="Proteomes" id="UP000469559"/>
    </source>
</evidence>
<feature type="transmembrane region" description="Helical" evidence="6">
    <location>
        <begin position="142"/>
        <end position="164"/>
    </location>
</feature>
<feature type="transmembrane region" description="Helical" evidence="6">
    <location>
        <begin position="249"/>
        <end position="267"/>
    </location>
</feature>
<feature type="transmembrane region" description="Helical" evidence="6">
    <location>
        <begin position="383"/>
        <end position="403"/>
    </location>
</feature>
<feature type="domain" description="Major facilitator superfamily (MFS) profile" evidence="7">
    <location>
        <begin position="52"/>
        <end position="581"/>
    </location>
</feature>
<dbReference type="InterPro" id="IPR011701">
    <property type="entry name" value="MFS"/>
</dbReference>
<dbReference type="Pfam" id="PF07690">
    <property type="entry name" value="MFS_1"/>
    <property type="match status" value="1"/>
</dbReference>
<dbReference type="AlphaFoldDB" id="A0A8T9BBM5"/>
<dbReference type="CDD" id="cd17502">
    <property type="entry name" value="MFS_Azr1_MDR_like"/>
    <property type="match status" value="1"/>
</dbReference>
<keyword evidence="4 6" id="KW-0472">Membrane</keyword>
<feature type="region of interest" description="Disordered" evidence="5">
    <location>
        <begin position="1"/>
        <end position="31"/>
    </location>
</feature>
<dbReference type="SUPFAM" id="SSF103473">
    <property type="entry name" value="MFS general substrate transporter"/>
    <property type="match status" value="1"/>
</dbReference>
<feature type="transmembrane region" description="Helical" evidence="6">
    <location>
        <begin position="320"/>
        <end position="341"/>
    </location>
</feature>
<dbReference type="FunFam" id="1.20.1250.20:FF:000196">
    <property type="entry name" value="MFS toxin efflux pump (AflT)"/>
    <property type="match status" value="1"/>
</dbReference>
<dbReference type="Gene3D" id="1.20.1720.10">
    <property type="entry name" value="Multidrug resistance protein D"/>
    <property type="match status" value="1"/>
</dbReference>